<comment type="cofactor">
    <cofactor evidence="7">
        <name>Zn(2+)</name>
        <dbReference type="ChEBI" id="CHEBI:29105"/>
    </cofactor>
    <text evidence="7">Binds 1 zinc ion per subunit.</text>
</comment>
<comment type="catalytic activity">
    <reaction evidence="6">
        <text>hydrogencarbonate + H(+) = CO2 + H2O</text>
        <dbReference type="Rhea" id="RHEA:10748"/>
        <dbReference type="ChEBI" id="CHEBI:15377"/>
        <dbReference type="ChEBI" id="CHEBI:15378"/>
        <dbReference type="ChEBI" id="CHEBI:16526"/>
        <dbReference type="ChEBI" id="CHEBI:17544"/>
        <dbReference type="EC" id="4.2.1.1"/>
    </reaction>
</comment>
<dbReference type="EC" id="4.2.1.1" evidence="2"/>
<dbReference type="PANTHER" id="PTHR11002">
    <property type="entry name" value="CARBONIC ANHYDRASE"/>
    <property type="match status" value="1"/>
</dbReference>
<evidence type="ECO:0000256" key="1">
    <source>
        <dbReference type="ARBA" id="ARBA00006217"/>
    </source>
</evidence>
<feature type="binding site" evidence="7">
    <location>
        <position position="140"/>
    </location>
    <ligand>
        <name>Zn(2+)</name>
        <dbReference type="ChEBI" id="CHEBI:29105"/>
    </ligand>
</feature>
<dbReference type="Pfam" id="PF00484">
    <property type="entry name" value="Pro_CA"/>
    <property type="match status" value="1"/>
</dbReference>
<name>A0A7W8VDY0_9ACTN</name>
<feature type="binding site" evidence="7">
    <location>
        <position position="87"/>
    </location>
    <ligand>
        <name>Zn(2+)</name>
        <dbReference type="ChEBI" id="CHEBI:29105"/>
    </ligand>
</feature>
<keyword evidence="4 8" id="KW-0456">Lyase</keyword>
<evidence type="ECO:0000256" key="2">
    <source>
        <dbReference type="ARBA" id="ARBA00012925"/>
    </source>
</evidence>
<keyword evidence="9" id="KW-1185">Reference proteome</keyword>
<dbReference type="InterPro" id="IPR036874">
    <property type="entry name" value="Carbonic_anhydrase_sf"/>
</dbReference>
<evidence type="ECO:0000256" key="4">
    <source>
        <dbReference type="ARBA" id="ARBA00023239"/>
    </source>
</evidence>
<dbReference type="CDD" id="cd03378">
    <property type="entry name" value="beta_CA_cladeC"/>
    <property type="match status" value="1"/>
</dbReference>
<dbReference type="InterPro" id="IPR001765">
    <property type="entry name" value="Carbonic_anhydrase"/>
</dbReference>
<reference evidence="8 9" key="1">
    <citation type="submission" date="2020-08" db="EMBL/GenBank/DDBJ databases">
        <title>Sequencing the genomes of 1000 actinobacteria strains.</title>
        <authorList>
            <person name="Klenk H.-P."/>
        </authorList>
    </citation>
    <scope>NUCLEOTIDE SEQUENCE [LARGE SCALE GENOMIC DNA]</scope>
    <source>
        <strain evidence="8 9">DSM 44551</strain>
    </source>
</reference>
<dbReference type="Gene3D" id="3.40.1050.10">
    <property type="entry name" value="Carbonic anhydrase"/>
    <property type="match status" value="1"/>
</dbReference>
<evidence type="ECO:0000256" key="7">
    <source>
        <dbReference type="PIRSR" id="PIRSR601765-1"/>
    </source>
</evidence>
<dbReference type="Proteomes" id="UP000572635">
    <property type="component" value="Unassembled WGS sequence"/>
</dbReference>
<dbReference type="SUPFAM" id="SSF53056">
    <property type="entry name" value="beta-carbonic anhydrase, cab"/>
    <property type="match status" value="1"/>
</dbReference>
<comment type="similarity">
    <text evidence="1">Belongs to the beta-class carbonic anhydrase family.</text>
</comment>
<sequence>MAISRRSALAASLAGGAGLLFGGGLGSAPARADTAAGGAAGPDEALRLLEEGNERWRNHAQTHPNEGRERRQELLDGQEPFALVLGCADSRVPAELVFDRGLGDLFDVRSAGQVLDSSVLGSVVYGVHHLHVPLIVVLGHASCGAVTAAVEVHRGAPMPDGHIGYLVERILPVVDSVPDDGGDGFIDACITANARYIADELAADPELSGAVGSGDLRIAPARYELDSSKVNFLD</sequence>
<dbReference type="InterPro" id="IPR015892">
    <property type="entry name" value="Carbonic_anhydrase_CS"/>
</dbReference>
<evidence type="ECO:0000313" key="9">
    <source>
        <dbReference type="Proteomes" id="UP000572635"/>
    </source>
</evidence>
<comment type="function">
    <text evidence="5">Catalyzes the reversible hydration of carbon dioxide to form bicarbonate.</text>
</comment>
<dbReference type="RefSeq" id="WP_184392079.1">
    <property type="nucleotide sequence ID" value="NZ_BAAAJD010000043.1"/>
</dbReference>
<dbReference type="PROSITE" id="PS00704">
    <property type="entry name" value="PROK_CO2_ANHYDRASE_1"/>
    <property type="match status" value="1"/>
</dbReference>
<dbReference type="InterPro" id="IPR006311">
    <property type="entry name" value="TAT_signal"/>
</dbReference>
<dbReference type="PROSITE" id="PS51318">
    <property type="entry name" value="TAT"/>
    <property type="match status" value="1"/>
</dbReference>
<feature type="binding site" evidence="7">
    <location>
        <position position="89"/>
    </location>
    <ligand>
        <name>Zn(2+)</name>
        <dbReference type="ChEBI" id="CHEBI:29105"/>
    </ligand>
</feature>
<dbReference type="EMBL" id="JACHDB010000001">
    <property type="protein sequence ID" value="MBB5432520.1"/>
    <property type="molecule type" value="Genomic_DNA"/>
</dbReference>
<dbReference type="GO" id="GO:0004089">
    <property type="term" value="F:carbonate dehydratase activity"/>
    <property type="evidence" value="ECO:0007669"/>
    <property type="project" value="UniProtKB-EC"/>
</dbReference>
<evidence type="ECO:0000313" key="8">
    <source>
        <dbReference type="EMBL" id="MBB5432520.1"/>
    </source>
</evidence>
<keyword evidence="3 7" id="KW-0862">Zinc</keyword>
<evidence type="ECO:0000256" key="6">
    <source>
        <dbReference type="ARBA" id="ARBA00048348"/>
    </source>
</evidence>
<protein>
    <recommendedName>
        <fullName evidence="2">carbonic anhydrase</fullName>
        <ecNumber evidence="2">4.2.1.1</ecNumber>
    </recommendedName>
</protein>
<comment type="caution">
    <text evidence="8">The sequence shown here is derived from an EMBL/GenBank/DDBJ whole genome shotgun (WGS) entry which is preliminary data.</text>
</comment>
<gene>
    <name evidence="8" type="ORF">HDA36_002604</name>
</gene>
<accession>A0A7W8VDY0</accession>
<evidence type="ECO:0000256" key="5">
    <source>
        <dbReference type="ARBA" id="ARBA00024993"/>
    </source>
</evidence>
<dbReference type="GO" id="GO:0015976">
    <property type="term" value="P:carbon utilization"/>
    <property type="evidence" value="ECO:0007669"/>
    <property type="project" value="InterPro"/>
</dbReference>
<evidence type="ECO:0000256" key="3">
    <source>
        <dbReference type="ARBA" id="ARBA00022833"/>
    </source>
</evidence>
<dbReference type="GO" id="GO:0008270">
    <property type="term" value="F:zinc ion binding"/>
    <property type="evidence" value="ECO:0007669"/>
    <property type="project" value="InterPro"/>
</dbReference>
<feature type="binding site" evidence="7">
    <location>
        <position position="143"/>
    </location>
    <ligand>
        <name>Zn(2+)</name>
        <dbReference type="ChEBI" id="CHEBI:29105"/>
    </ligand>
</feature>
<dbReference type="AlphaFoldDB" id="A0A7W8VDY0"/>
<dbReference type="SMART" id="SM00947">
    <property type="entry name" value="Pro_CA"/>
    <property type="match status" value="1"/>
</dbReference>
<proteinExistence type="inferred from homology"/>
<organism evidence="8 9">
    <name type="scientific">Nocardiopsis composta</name>
    <dbReference type="NCBI Taxonomy" id="157465"/>
    <lineage>
        <taxon>Bacteria</taxon>
        <taxon>Bacillati</taxon>
        <taxon>Actinomycetota</taxon>
        <taxon>Actinomycetes</taxon>
        <taxon>Streptosporangiales</taxon>
        <taxon>Nocardiopsidaceae</taxon>
        <taxon>Nocardiopsis</taxon>
    </lineage>
</organism>
<keyword evidence="7" id="KW-0479">Metal-binding</keyword>
<dbReference type="PANTHER" id="PTHR11002:SF79">
    <property type="entry name" value="CARBONIC ANHYDRASE 2"/>
    <property type="match status" value="1"/>
</dbReference>